<name>A0A916XGD8_9ACTN</name>
<organism evidence="2 3">
    <name type="scientific">Hoyosella rhizosphaerae</name>
    <dbReference type="NCBI Taxonomy" id="1755582"/>
    <lineage>
        <taxon>Bacteria</taxon>
        <taxon>Bacillati</taxon>
        <taxon>Actinomycetota</taxon>
        <taxon>Actinomycetes</taxon>
        <taxon>Mycobacteriales</taxon>
        <taxon>Hoyosellaceae</taxon>
        <taxon>Hoyosella</taxon>
    </lineage>
</organism>
<evidence type="ECO:0008006" key="4">
    <source>
        <dbReference type="Google" id="ProtNLM"/>
    </source>
</evidence>
<accession>A0A916XGD8</accession>
<feature type="chain" id="PRO_5037263659" description="Secreted protein" evidence="1">
    <location>
        <begin position="28"/>
        <end position="184"/>
    </location>
</feature>
<evidence type="ECO:0000256" key="1">
    <source>
        <dbReference type="SAM" id="SignalP"/>
    </source>
</evidence>
<dbReference type="Proteomes" id="UP000641514">
    <property type="component" value="Unassembled WGS sequence"/>
</dbReference>
<comment type="caution">
    <text evidence="2">The sequence shown here is derived from an EMBL/GenBank/DDBJ whole genome shotgun (WGS) entry which is preliminary data.</text>
</comment>
<evidence type="ECO:0000313" key="2">
    <source>
        <dbReference type="EMBL" id="GGC69912.1"/>
    </source>
</evidence>
<dbReference type="AlphaFoldDB" id="A0A916XGD8"/>
<keyword evidence="1" id="KW-0732">Signal</keyword>
<reference evidence="2" key="2">
    <citation type="submission" date="2020-09" db="EMBL/GenBank/DDBJ databases">
        <authorList>
            <person name="Sun Q."/>
            <person name="Zhou Y."/>
        </authorList>
    </citation>
    <scope>NUCLEOTIDE SEQUENCE</scope>
    <source>
        <strain evidence="2">CGMCC 1.15478</strain>
    </source>
</reference>
<reference evidence="2" key="1">
    <citation type="journal article" date="2014" name="Int. J. Syst. Evol. Microbiol.">
        <title>Complete genome sequence of Corynebacterium casei LMG S-19264T (=DSM 44701T), isolated from a smear-ripened cheese.</title>
        <authorList>
            <consortium name="US DOE Joint Genome Institute (JGI-PGF)"/>
            <person name="Walter F."/>
            <person name="Albersmeier A."/>
            <person name="Kalinowski J."/>
            <person name="Ruckert C."/>
        </authorList>
    </citation>
    <scope>NUCLEOTIDE SEQUENCE</scope>
    <source>
        <strain evidence="2">CGMCC 1.15478</strain>
    </source>
</reference>
<feature type="signal peptide" evidence="1">
    <location>
        <begin position="1"/>
        <end position="27"/>
    </location>
</feature>
<dbReference type="RefSeq" id="WP_188674785.1">
    <property type="nucleotide sequence ID" value="NZ_BMJH01000002.1"/>
</dbReference>
<gene>
    <name evidence="2" type="ORF">GCM10011410_23440</name>
</gene>
<proteinExistence type="predicted"/>
<protein>
    <recommendedName>
        <fullName evidence="4">Secreted protein</fullName>
    </recommendedName>
</protein>
<sequence>MRLIARTTFVAAVAVPLTLVAPGLVSAAEPTDVSYAFEVSGSTVSNTITNDSGSVLVCTTSLAPAPDGVLPPVEEVMRGGQTLFASGEVHPGGATQTVTEVPDGTYVVLASCATTDGEPAMWVSDYPGVEEVLQAFPATAFTVQDASQIVTVPSAPTPPAPAVPDLLSLLGSGSAEQAVPWLQP</sequence>
<evidence type="ECO:0000313" key="3">
    <source>
        <dbReference type="Proteomes" id="UP000641514"/>
    </source>
</evidence>
<keyword evidence="3" id="KW-1185">Reference proteome</keyword>
<dbReference type="EMBL" id="BMJH01000002">
    <property type="protein sequence ID" value="GGC69912.1"/>
    <property type="molecule type" value="Genomic_DNA"/>
</dbReference>